<dbReference type="EMBL" id="BHYM01000019">
    <property type="protein sequence ID" value="GCE38457.1"/>
    <property type="molecule type" value="Genomic_DNA"/>
</dbReference>
<evidence type="ECO:0000313" key="2">
    <source>
        <dbReference type="Proteomes" id="UP000287519"/>
    </source>
</evidence>
<keyword evidence="2" id="KW-1185">Reference proteome</keyword>
<protein>
    <submittedName>
        <fullName evidence="1">Uncharacterized protein</fullName>
    </submittedName>
</protein>
<dbReference type="RefSeq" id="WP_124390999.1">
    <property type="nucleotide sequence ID" value="NZ_BHYM01000019.1"/>
</dbReference>
<dbReference type="OrthoDB" id="4477350at2"/>
<proteinExistence type="predicted"/>
<organism evidence="1 2">
    <name type="scientific">Rhodococcus wratislaviensis</name>
    <name type="common">Tsukamurella wratislaviensis</name>
    <dbReference type="NCBI Taxonomy" id="44752"/>
    <lineage>
        <taxon>Bacteria</taxon>
        <taxon>Bacillati</taxon>
        <taxon>Actinomycetota</taxon>
        <taxon>Actinomycetes</taxon>
        <taxon>Mycobacteriales</taxon>
        <taxon>Nocardiaceae</taxon>
        <taxon>Rhodococcus</taxon>
    </lineage>
</organism>
<comment type="caution">
    <text evidence="1">The sequence shown here is derived from an EMBL/GenBank/DDBJ whole genome shotgun (WGS) entry which is preliminary data.</text>
</comment>
<reference evidence="1 2" key="1">
    <citation type="submission" date="2018-11" db="EMBL/GenBank/DDBJ databases">
        <title>Microbial catabolism of amino acid.</title>
        <authorList>
            <person name="Hibi M."/>
            <person name="Ogawa J."/>
        </authorList>
    </citation>
    <scope>NUCLEOTIDE SEQUENCE [LARGE SCALE GENOMIC DNA]</scope>
    <source>
        <strain evidence="1 2">C31-06</strain>
    </source>
</reference>
<accession>A0A402C4H1</accession>
<evidence type="ECO:0000313" key="1">
    <source>
        <dbReference type="EMBL" id="GCE38457.1"/>
    </source>
</evidence>
<sequence length="106" mass="10869">MTGLAATDRHGRMWELVAIEGVICALLVAGTGAPTVMSAPDLIDLHGPIRLSPDRCRLSPGSHAALVDVVDLVASDPETATVEQIREVATTAAHLLLGATPAPPSA</sequence>
<dbReference type="Proteomes" id="UP000287519">
    <property type="component" value="Unassembled WGS sequence"/>
</dbReference>
<dbReference type="AlphaFoldDB" id="A0A402C4H1"/>
<gene>
    <name evidence="1" type="ORF">Rhow_001509</name>
</gene>
<name>A0A402C4H1_RHOWR</name>